<evidence type="ECO:0000313" key="3">
    <source>
        <dbReference type="Proteomes" id="UP000001416"/>
    </source>
</evidence>
<dbReference type="HOGENOM" id="CLU_147358_0_0_4"/>
<feature type="transmembrane region" description="Helical" evidence="1">
    <location>
        <begin position="35"/>
        <end position="54"/>
    </location>
</feature>
<evidence type="ECO:0000313" key="2">
    <source>
        <dbReference type="EMBL" id="CAD84280.1"/>
    </source>
</evidence>
<keyword evidence="1" id="KW-0472">Membrane</keyword>
<dbReference type="OrthoDB" id="8562371at2"/>
<dbReference type="GeneID" id="87103576"/>
<reference evidence="2 3" key="1">
    <citation type="journal article" date="2003" name="J. Bacteriol.">
        <title>Complete genome sequence of the ammonia-oxidizing bacterium and obligate chemolithoautotroph Nitrosomonas europaea.</title>
        <authorList>
            <person name="Chain P."/>
            <person name="Lamerdin J."/>
            <person name="Larimer F."/>
            <person name="Regala W."/>
            <person name="Land M."/>
            <person name="Hauser L."/>
            <person name="Hooper A."/>
            <person name="Klotz M."/>
            <person name="Norton J."/>
            <person name="Sayavedra-Soto L."/>
            <person name="Arciero D."/>
            <person name="Hommes N."/>
            <person name="Whittaker M."/>
            <person name="Arp D."/>
        </authorList>
    </citation>
    <scope>NUCLEOTIDE SEQUENCE [LARGE SCALE GENOMIC DNA]</scope>
    <source>
        <strain evidence="3">ATCC 19718 / CIP 103999 / KCTC 2705 / NBRC 14298</strain>
    </source>
</reference>
<feature type="transmembrane region" description="Helical" evidence="1">
    <location>
        <begin position="60"/>
        <end position="77"/>
    </location>
</feature>
<sequence>MNLKKWTDEELVSTRDQIEAWCAKYAQSVWDGRKGYLTGLLGVFGISTGVVFLMFDGIEVVSFVPILLGVIVCFTWWKTKQQHKKNNGFLEEIKEEIARRAKKMEKIEKNKPQSNHAVLP</sequence>
<dbReference type="Proteomes" id="UP000001416">
    <property type="component" value="Chromosome"/>
</dbReference>
<dbReference type="RefSeq" id="WP_011111004.1">
    <property type="nucleotide sequence ID" value="NC_004757.1"/>
</dbReference>
<evidence type="ECO:0000256" key="1">
    <source>
        <dbReference type="SAM" id="Phobius"/>
    </source>
</evidence>
<protein>
    <recommendedName>
        <fullName evidence="4">Transmembrane protein</fullName>
    </recommendedName>
</protein>
<dbReference type="AlphaFoldDB" id="Q82XB7"/>
<evidence type="ECO:0008006" key="4">
    <source>
        <dbReference type="Google" id="ProtNLM"/>
    </source>
</evidence>
<gene>
    <name evidence="2" type="ordered locus">NE0369</name>
</gene>
<proteinExistence type="predicted"/>
<keyword evidence="1" id="KW-0812">Transmembrane</keyword>
<dbReference type="EMBL" id="AL954747">
    <property type="protein sequence ID" value="CAD84280.1"/>
    <property type="molecule type" value="Genomic_DNA"/>
</dbReference>
<dbReference type="eggNOG" id="ENOG5031WFY">
    <property type="taxonomic scope" value="Bacteria"/>
</dbReference>
<name>Q82XB7_NITEU</name>
<organism evidence="2 3">
    <name type="scientific">Nitrosomonas europaea (strain ATCC 19718 / CIP 103999 / KCTC 2705 / NBRC 14298)</name>
    <dbReference type="NCBI Taxonomy" id="228410"/>
    <lineage>
        <taxon>Bacteria</taxon>
        <taxon>Pseudomonadati</taxon>
        <taxon>Pseudomonadota</taxon>
        <taxon>Betaproteobacteria</taxon>
        <taxon>Nitrosomonadales</taxon>
        <taxon>Nitrosomonadaceae</taxon>
        <taxon>Nitrosomonas</taxon>
    </lineage>
</organism>
<accession>Q82XB7</accession>
<dbReference type="KEGG" id="neu:NE0369"/>
<keyword evidence="3" id="KW-1185">Reference proteome</keyword>
<keyword evidence="1" id="KW-1133">Transmembrane helix</keyword>